<dbReference type="Pfam" id="PF07369">
    <property type="entry name" value="DUF1488"/>
    <property type="match status" value="1"/>
</dbReference>
<protein>
    <submittedName>
        <fullName evidence="1">DUF1488 family protein</fullName>
    </submittedName>
</protein>
<sequence>MGISFPNSARSFDGKNRCVRFTGYDGMLEIKFYLSTEVLASEKSQRSVSEGEYLTSFDTLRPRILKAATSAYSINRSRSIMLDLTHFR</sequence>
<dbReference type="AlphaFoldDB" id="A0A6A8A3L6"/>
<comment type="caution">
    <text evidence="1">The sequence shown here is derived from an EMBL/GenBank/DDBJ whole genome shotgun (WGS) entry which is preliminary data.</text>
</comment>
<dbReference type="InterPro" id="IPR036692">
    <property type="entry name" value="Shew3726-like_sf"/>
</dbReference>
<organism evidence="1 2">
    <name type="scientific">Endobacterium cereale</name>
    <dbReference type="NCBI Taxonomy" id="2663029"/>
    <lineage>
        <taxon>Bacteria</taxon>
        <taxon>Pseudomonadati</taxon>
        <taxon>Pseudomonadota</taxon>
        <taxon>Alphaproteobacteria</taxon>
        <taxon>Hyphomicrobiales</taxon>
        <taxon>Rhizobiaceae</taxon>
        <taxon>Endobacterium</taxon>
    </lineage>
</organism>
<dbReference type="Proteomes" id="UP000435138">
    <property type="component" value="Unassembled WGS sequence"/>
</dbReference>
<keyword evidence="2" id="KW-1185">Reference proteome</keyword>
<dbReference type="InterPro" id="IPR009962">
    <property type="entry name" value="DUF1488"/>
</dbReference>
<gene>
    <name evidence="1" type="ORF">GAO09_04725</name>
</gene>
<dbReference type="SUPFAM" id="SSF160272">
    <property type="entry name" value="Shew3726-like"/>
    <property type="match status" value="1"/>
</dbReference>
<evidence type="ECO:0000313" key="2">
    <source>
        <dbReference type="Proteomes" id="UP000435138"/>
    </source>
</evidence>
<accession>A0A6A8A3L6</accession>
<evidence type="ECO:0000313" key="1">
    <source>
        <dbReference type="EMBL" id="MQY45369.1"/>
    </source>
</evidence>
<proteinExistence type="predicted"/>
<name>A0A6A8A3L6_9HYPH</name>
<reference evidence="1 2" key="1">
    <citation type="submission" date="2019-11" db="EMBL/GenBank/DDBJ databases">
        <title>Genome analysis of Rhizobacterium cereale a novel genus and species isolated from maize roots in North Spain.</title>
        <authorList>
            <person name="Menendez E."/>
            <person name="Flores-Felix J.D."/>
            <person name="Ramirez-Bahena M.-H."/>
            <person name="Igual J.M."/>
            <person name="Garcia-Fraile P."/>
            <person name="Peix A."/>
            <person name="Velazquez E."/>
        </authorList>
    </citation>
    <scope>NUCLEOTIDE SEQUENCE [LARGE SCALE GENOMIC DNA]</scope>
    <source>
        <strain evidence="1 2">RZME27</strain>
    </source>
</reference>
<dbReference type="RefSeq" id="WP_153352902.1">
    <property type="nucleotide sequence ID" value="NZ_JAYKOO010000006.1"/>
</dbReference>
<dbReference type="EMBL" id="WIXI01000031">
    <property type="protein sequence ID" value="MQY45369.1"/>
    <property type="molecule type" value="Genomic_DNA"/>
</dbReference>